<reference evidence="1 2" key="1">
    <citation type="submission" date="2018-11" db="EMBL/GenBank/DDBJ databases">
        <title>Sequencing the genomes of 1000 actinobacteria strains.</title>
        <authorList>
            <person name="Klenk H.-P."/>
        </authorList>
    </citation>
    <scope>NUCLEOTIDE SEQUENCE [LARGE SCALE GENOMIC DNA]</scope>
    <source>
        <strain evidence="1 2">DSM 12652</strain>
    </source>
</reference>
<evidence type="ECO:0000313" key="1">
    <source>
        <dbReference type="EMBL" id="ROR91725.1"/>
    </source>
</evidence>
<dbReference type="EMBL" id="RKHO01000001">
    <property type="protein sequence ID" value="ROR91725.1"/>
    <property type="molecule type" value="Genomic_DNA"/>
</dbReference>
<gene>
    <name evidence="1" type="ORF">EDD33_2600</name>
</gene>
<sequence length="113" mass="12828">MSGRRFDHGELNIPGRLKNLDREIDRHLAEQAREGRKQARLDIAQRKADREAEKAAEAARVKFTAADLADAIAVRDRWGWHRVARVSAKSVTVETAYSWTERIPLANVLEAKP</sequence>
<dbReference type="Proteomes" id="UP000281738">
    <property type="component" value="Unassembled WGS sequence"/>
</dbReference>
<protein>
    <submittedName>
        <fullName evidence="1">Uncharacterized protein</fullName>
    </submittedName>
</protein>
<organism evidence="1 2">
    <name type="scientific">Nocardioides aurantiacus</name>
    <dbReference type="NCBI Taxonomy" id="86796"/>
    <lineage>
        <taxon>Bacteria</taxon>
        <taxon>Bacillati</taxon>
        <taxon>Actinomycetota</taxon>
        <taxon>Actinomycetes</taxon>
        <taxon>Propionibacteriales</taxon>
        <taxon>Nocardioidaceae</taxon>
        <taxon>Nocardioides</taxon>
    </lineage>
</organism>
<keyword evidence="2" id="KW-1185">Reference proteome</keyword>
<proteinExistence type="predicted"/>
<dbReference type="RefSeq" id="WP_123391334.1">
    <property type="nucleotide sequence ID" value="NZ_RKHO01000001.1"/>
</dbReference>
<name>A0A3N2CW02_9ACTN</name>
<accession>A0A3N2CW02</accession>
<comment type="caution">
    <text evidence="1">The sequence shown here is derived from an EMBL/GenBank/DDBJ whole genome shotgun (WGS) entry which is preliminary data.</text>
</comment>
<dbReference type="AlphaFoldDB" id="A0A3N2CW02"/>
<evidence type="ECO:0000313" key="2">
    <source>
        <dbReference type="Proteomes" id="UP000281738"/>
    </source>
</evidence>
<dbReference type="OrthoDB" id="9803716at2"/>